<organism evidence="2 3">
    <name type="scientific">Polyangium fumosum</name>
    <dbReference type="NCBI Taxonomy" id="889272"/>
    <lineage>
        <taxon>Bacteria</taxon>
        <taxon>Pseudomonadati</taxon>
        <taxon>Myxococcota</taxon>
        <taxon>Polyangia</taxon>
        <taxon>Polyangiales</taxon>
        <taxon>Polyangiaceae</taxon>
        <taxon>Polyangium</taxon>
    </lineage>
</organism>
<keyword evidence="3" id="KW-1185">Reference proteome</keyword>
<protein>
    <recommendedName>
        <fullName evidence="1">DUF6968 domain-containing protein</fullName>
    </recommendedName>
</protein>
<dbReference type="Pfam" id="PF22302">
    <property type="entry name" value="DUF6968"/>
    <property type="match status" value="1"/>
</dbReference>
<proteinExistence type="predicted"/>
<dbReference type="RefSeq" id="WP_136935047.1">
    <property type="nucleotide sequence ID" value="NZ_SSMQ01000078.1"/>
</dbReference>
<dbReference type="AlphaFoldDB" id="A0A4U1IUD2"/>
<dbReference type="EMBL" id="SSMQ01000078">
    <property type="protein sequence ID" value="TKC97952.1"/>
    <property type="molecule type" value="Genomic_DNA"/>
</dbReference>
<evidence type="ECO:0000259" key="1">
    <source>
        <dbReference type="Pfam" id="PF22302"/>
    </source>
</evidence>
<sequence length="106" mass="11376">MTYRHDDGTEQDLHLHVRMPYVTKGAVWKCGFELGPPLNITGREGYGVDALQALLACLGIARASIEGSTLKGRVHWGGMFSCGLPDLVNGRIELDAAAVEPPQNSG</sequence>
<evidence type="ECO:0000313" key="2">
    <source>
        <dbReference type="EMBL" id="TKC97952.1"/>
    </source>
</evidence>
<dbReference type="Proteomes" id="UP000309215">
    <property type="component" value="Unassembled WGS sequence"/>
</dbReference>
<name>A0A4U1IUD2_9BACT</name>
<reference evidence="2 3" key="1">
    <citation type="submission" date="2019-04" db="EMBL/GenBank/DDBJ databases">
        <authorList>
            <person name="Li Y."/>
            <person name="Wang J."/>
        </authorList>
    </citation>
    <scope>NUCLEOTIDE SEQUENCE [LARGE SCALE GENOMIC DNA]</scope>
    <source>
        <strain evidence="2 3">DSM 14668</strain>
    </source>
</reference>
<gene>
    <name evidence="2" type="ORF">E8A74_43460</name>
</gene>
<evidence type="ECO:0000313" key="3">
    <source>
        <dbReference type="Proteomes" id="UP000309215"/>
    </source>
</evidence>
<dbReference type="InterPro" id="IPR054241">
    <property type="entry name" value="DUF6968"/>
</dbReference>
<accession>A0A4U1IUD2</accession>
<feature type="domain" description="DUF6968" evidence="1">
    <location>
        <begin position="6"/>
        <end position="79"/>
    </location>
</feature>
<comment type="caution">
    <text evidence="2">The sequence shown here is derived from an EMBL/GenBank/DDBJ whole genome shotgun (WGS) entry which is preliminary data.</text>
</comment>